<proteinExistence type="inferred from homology"/>
<protein>
    <submittedName>
        <fullName evidence="3">SDR family oxidoreductase</fullName>
    </submittedName>
</protein>
<gene>
    <name evidence="3" type="ORF">GKO32_00940</name>
</gene>
<name>A0A6N7YZN2_9PSEU</name>
<dbReference type="Pfam" id="PF13561">
    <property type="entry name" value="adh_short_C2"/>
    <property type="match status" value="1"/>
</dbReference>
<evidence type="ECO:0000313" key="4">
    <source>
        <dbReference type="Proteomes" id="UP000440096"/>
    </source>
</evidence>
<dbReference type="SUPFAM" id="SSF51735">
    <property type="entry name" value="NAD(P)-binding Rossmann-fold domains"/>
    <property type="match status" value="1"/>
</dbReference>
<organism evidence="3 4">
    <name type="scientific">Amycolatopsis pithecellobii</name>
    <dbReference type="NCBI Taxonomy" id="664692"/>
    <lineage>
        <taxon>Bacteria</taxon>
        <taxon>Bacillati</taxon>
        <taxon>Actinomycetota</taxon>
        <taxon>Actinomycetes</taxon>
        <taxon>Pseudonocardiales</taxon>
        <taxon>Pseudonocardiaceae</taxon>
        <taxon>Amycolatopsis</taxon>
    </lineage>
</organism>
<dbReference type="OrthoDB" id="9804774at2"/>
<dbReference type="GO" id="GO:0016616">
    <property type="term" value="F:oxidoreductase activity, acting on the CH-OH group of donors, NAD or NADP as acceptor"/>
    <property type="evidence" value="ECO:0007669"/>
    <property type="project" value="TreeGrafter"/>
</dbReference>
<dbReference type="PRINTS" id="PR00081">
    <property type="entry name" value="GDHRDH"/>
</dbReference>
<dbReference type="FunFam" id="3.40.50.720:FF:000084">
    <property type="entry name" value="Short-chain dehydrogenase reductase"/>
    <property type="match status" value="1"/>
</dbReference>
<keyword evidence="4" id="KW-1185">Reference proteome</keyword>
<evidence type="ECO:0000256" key="1">
    <source>
        <dbReference type="ARBA" id="ARBA00006484"/>
    </source>
</evidence>
<dbReference type="PANTHER" id="PTHR42760">
    <property type="entry name" value="SHORT-CHAIN DEHYDROGENASES/REDUCTASES FAMILY MEMBER"/>
    <property type="match status" value="1"/>
</dbReference>
<accession>A0A6N7YZN2</accession>
<dbReference type="EMBL" id="WMBA01000001">
    <property type="protein sequence ID" value="MTD52554.1"/>
    <property type="molecule type" value="Genomic_DNA"/>
</dbReference>
<dbReference type="RefSeq" id="WP_154754804.1">
    <property type="nucleotide sequence ID" value="NZ_WMBA01000001.1"/>
</dbReference>
<dbReference type="Proteomes" id="UP000440096">
    <property type="component" value="Unassembled WGS sequence"/>
</dbReference>
<dbReference type="PANTHER" id="PTHR42760:SF135">
    <property type="entry name" value="BLL7886 PROTEIN"/>
    <property type="match status" value="1"/>
</dbReference>
<dbReference type="InterPro" id="IPR002347">
    <property type="entry name" value="SDR_fam"/>
</dbReference>
<dbReference type="AlphaFoldDB" id="A0A6N7YZN2"/>
<reference evidence="3 4" key="1">
    <citation type="submission" date="2019-11" db="EMBL/GenBank/DDBJ databases">
        <title>Draft genome of Amycolatopsis RM579.</title>
        <authorList>
            <person name="Duangmal K."/>
            <person name="Mingma R."/>
        </authorList>
    </citation>
    <scope>NUCLEOTIDE SEQUENCE [LARGE SCALE GENOMIC DNA]</scope>
    <source>
        <strain evidence="3 4">RM579</strain>
    </source>
</reference>
<comment type="similarity">
    <text evidence="1">Belongs to the short-chain dehydrogenases/reductases (SDR) family.</text>
</comment>
<evidence type="ECO:0000256" key="2">
    <source>
        <dbReference type="ARBA" id="ARBA00023002"/>
    </source>
</evidence>
<sequence length="252" mass="26219">MTGSCEGKVAVVLGGTRGIGLHTALALAEAGAIVVPTGRTERSVSQAARVIAEVGGDVTPLAFDVADPAASEDAMARVERQHGSVDVLVANAGINTYLGRPEHLETDVWDAINAVNSRGVFFAVKAAARRMLPARSGSIVMVSSVTASVGSKRGIPYTATKGALEAMTRTLAIEWADRGVRVNAVAPGYIDTDLTEGLRNNQGLWEEYVRKIPAGRFGKPEEVAPLIAFLASDAASYITGQVFAVDGGLQAS</sequence>
<evidence type="ECO:0000313" key="3">
    <source>
        <dbReference type="EMBL" id="MTD52554.1"/>
    </source>
</evidence>
<dbReference type="Gene3D" id="3.40.50.720">
    <property type="entry name" value="NAD(P)-binding Rossmann-like Domain"/>
    <property type="match status" value="1"/>
</dbReference>
<dbReference type="PRINTS" id="PR00080">
    <property type="entry name" value="SDRFAMILY"/>
</dbReference>
<dbReference type="GO" id="GO:0030497">
    <property type="term" value="P:fatty acid elongation"/>
    <property type="evidence" value="ECO:0007669"/>
    <property type="project" value="TreeGrafter"/>
</dbReference>
<comment type="caution">
    <text evidence="3">The sequence shown here is derived from an EMBL/GenBank/DDBJ whole genome shotgun (WGS) entry which is preliminary data.</text>
</comment>
<dbReference type="PROSITE" id="PS00061">
    <property type="entry name" value="ADH_SHORT"/>
    <property type="match status" value="1"/>
</dbReference>
<dbReference type="InterPro" id="IPR036291">
    <property type="entry name" value="NAD(P)-bd_dom_sf"/>
</dbReference>
<keyword evidence="2" id="KW-0560">Oxidoreductase</keyword>
<dbReference type="InterPro" id="IPR020904">
    <property type="entry name" value="Sc_DH/Rdtase_CS"/>
</dbReference>